<feature type="compositionally biased region" description="Low complexity" evidence="2">
    <location>
        <begin position="184"/>
        <end position="199"/>
    </location>
</feature>
<keyword evidence="4" id="KW-1185">Reference proteome</keyword>
<comment type="caution">
    <text evidence="3">The sequence shown here is derived from an EMBL/GenBank/DDBJ whole genome shotgun (WGS) entry which is preliminary data.</text>
</comment>
<feature type="region of interest" description="Disordered" evidence="2">
    <location>
        <begin position="251"/>
        <end position="308"/>
    </location>
</feature>
<comment type="similarity">
    <text evidence="1">Belongs to the SPATA31 family.</text>
</comment>
<accession>A0A5E4D884</accession>
<reference evidence="3" key="1">
    <citation type="submission" date="2019-04" db="EMBL/GenBank/DDBJ databases">
        <authorList>
            <person name="Alioto T."/>
            <person name="Alioto T."/>
        </authorList>
    </citation>
    <scope>NUCLEOTIDE SEQUENCE [LARGE SCALE GENOMIC DNA]</scope>
</reference>
<proteinExistence type="inferred from homology"/>
<organism evidence="3 4">
    <name type="scientific">Marmota monax</name>
    <name type="common">Woodchuck</name>
    <dbReference type="NCBI Taxonomy" id="9995"/>
    <lineage>
        <taxon>Eukaryota</taxon>
        <taxon>Metazoa</taxon>
        <taxon>Chordata</taxon>
        <taxon>Craniata</taxon>
        <taxon>Vertebrata</taxon>
        <taxon>Euteleostomi</taxon>
        <taxon>Mammalia</taxon>
        <taxon>Eutheria</taxon>
        <taxon>Euarchontoglires</taxon>
        <taxon>Glires</taxon>
        <taxon>Rodentia</taxon>
        <taxon>Sciuromorpha</taxon>
        <taxon>Sciuridae</taxon>
        <taxon>Xerinae</taxon>
        <taxon>Marmotini</taxon>
        <taxon>Marmota</taxon>
    </lineage>
</organism>
<feature type="compositionally biased region" description="Low complexity" evidence="2">
    <location>
        <begin position="112"/>
        <end position="126"/>
    </location>
</feature>
<dbReference type="EMBL" id="CABDUW010003939">
    <property type="protein sequence ID" value="VTJ89930.1"/>
    <property type="molecule type" value="Genomic_DNA"/>
</dbReference>
<evidence type="ECO:0000256" key="2">
    <source>
        <dbReference type="SAM" id="MobiDB-lite"/>
    </source>
</evidence>
<name>A0A5E4D884_MARMO</name>
<evidence type="ECO:0000313" key="4">
    <source>
        <dbReference type="Proteomes" id="UP000335636"/>
    </source>
</evidence>
<protein>
    <submittedName>
        <fullName evidence="3">Uncharacterized protein</fullName>
    </submittedName>
</protein>
<feature type="non-terminal residue" evidence="3">
    <location>
        <position position="308"/>
    </location>
</feature>
<dbReference type="PANTHER" id="PTHR21859">
    <property type="entry name" value="ACROSOME-SPECIFIC PROTEIN"/>
    <property type="match status" value="1"/>
</dbReference>
<feature type="compositionally biased region" description="Polar residues" evidence="2">
    <location>
        <begin position="251"/>
        <end position="268"/>
    </location>
</feature>
<gene>
    <name evidence="3" type="ORF">MONAX_5E035848</name>
</gene>
<feature type="region of interest" description="Disordered" evidence="2">
    <location>
        <begin position="1"/>
        <end position="76"/>
    </location>
</feature>
<feature type="compositionally biased region" description="Polar residues" evidence="2">
    <location>
        <begin position="67"/>
        <end position="76"/>
    </location>
</feature>
<evidence type="ECO:0000256" key="1">
    <source>
        <dbReference type="ARBA" id="ARBA00035009"/>
    </source>
</evidence>
<dbReference type="Proteomes" id="UP000335636">
    <property type="component" value="Unassembled WGS sequence"/>
</dbReference>
<feature type="compositionally biased region" description="Polar residues" evidence="2">
    <location>
        <begin position="33"/>
        <end position="48"/>
    </location>
</feature>
<dbReference type="AlphaFoldDB" id="A0A5E4D884"/>
<evidence type="ECO:0000313" key="3">
    <source>
        <dbReference type="EMBL" id="VTJ89930.1"/>
    </source>
</evidence>
<feature type="compositionally biased region" description="Polar residues" evidence="2">
    <location>
        <begin position="164"/>
        <end position="183"/>
    </location>
</feature>
<feature type="non-terminal residue" evidence="3">
    <location>
        <position position="1"/>
    </location>
</feature>
<feature type="region of interest" description="Disordered" evidence="2">
    <location>
        <begin position="90"/>
        <end position="215"/>
    </location>
</feature>
<sequence length="308" mass="33145">SYDSRANPIAHDAKVLRKPTQKGPGLKEVAQTPVPTQRSPLSGPSFESLSRIPSGDNGGLPDAPSTAHESSLPSQPHTYILMGRTWNNGTVLGSARDSLEPSPSLEMGRQESLGSGSMSSQVSCHSLPSLQVGSEVIKTEEVRELEDDEEESSKWGITKETRKTSNFPNVHINSLGSLESQGTSEGPPSSISSISQGQEYSCLKAQTEPKNQPQELATGVNLQDCATDKFHQDCAPEVLLAEDILASQERQSNTLNMSSRSASTSQCGLSEDSIQDLQGPKIPEHQDPGKSRRNTFRPTAKRADSVRP</sequence>
<dbReference type="PANTHER" id="PTHR21859:SF55">
    <property type="entry name" value="SPERMATOGENESIS-ASSOCIATED PROTEIN 31A1-RELATED"/>
    <property type="match status" value="1"/>
</dbReference>